<reference evidence="2" key="1">
    <citation type="submission" date="2023-03" db="EMBL/GenBank/DDBJ databases">
        <title>Massive genome expansion in bonnet fungi (Mycena s.s.) driven by repeated elements and novel gene families across ecological guilds.</title>
        <authorList>
            <consortium name="Lawrence Berkeley National Laboratory"/>
            <person name="Harder C.B."/>
            <person name="Miyauchi S."/>
            <person name="Viragh M."/>
            <person name="Kuo A."/>
            <person name="Thoen E."/>
            <person name="Andreopoulos B."/>
            <person name="Lu D."/>
            <person name="Skrede I."/>
            <person name="Drula E."/>
            <person name="Henrissat B."/>
            <person name="Morin E."/>
            <person name="Kohler A."/>
            <person name="Barry K."/>
            <person name="LaButti K."/>
            <person name="Morin E."/>
            <person name="Salamov A."/>
            <person name="Lipzen A."/>
            <person name="Mereny Z."/>
            <person name="Hegedus B."/>
            <person name="Baldrian P."/>
            <person name="Stursova M."/>
            <person name="Weitz H."/>
            <person name="Taylor A."/>
            <person name="Grigoriev I.V."/>
            <person name="Nagy L.G."/>
            <person name="Martin F."/>
            <person name="Kauserud H."/>
        </authorList>
    </citation>
    <scope>NUCLEOTIDE SEQUENCE</scope>
    <source>
        <strain evidence="2">CBHHK200</strain>
    </source>
</reference>
<sequence length="118" mass="13953">MHPMKPHSIWTSGTCPRAYVHRIPTQRNTLWWIPFCISLLVFISRTGIMINQTYLYFTTFPGDKRWTRIFVACIFVLDMLNTLFDFAYLYDALIIRFGDVPLLGWVTWLFATGMQLNH</sequence>
<evidence type="ECO:0000313" key="2">
    <source>
        <dbReference type="EMBL" id="KAJ7037854.1"/>
    </source>
</evidence>
<feature type="transmembrane region" description="Helical" evidence="1">
    <location>
        <begin position="31"/>
        <end position="57"/>
    </location>
</feature>
<evidence type="ECO:0000256" key="1">
    <source>
        <dbReference type="SAM" id="Phobius"/>
    </source>
</evidence>
<dbReference type="AlphaFoldDB" id="A0AAD6XA83"/>
<gene>
    <name evidence="2" type="ORF">C8F04DRAFT_383171</name>
</gene>
<dbReference type="PANTHER" id="PTHR40465">
    <property type="entry name" value="CHROMOSOME 1, WHOLE GENOME SHOTGUN SEQUENCE"/>
    <property type="match status" value="1"/>
</dbReference>
<evidence type="ECO:0000313" key="3">
    <source>
        <dbReference type="Proteomes" id="UP001218188"/>
    </source>
</evidence>
<accession>A0AAD6XA83</accession>
<proteinExistence type="predicted"/>
<organism evidence="2 3">
    <name type="scientific">Mycena alexandri</name>
    <dbReference type="NCBI Taxonomy" id="1745969"/>
    <lineage>
        <taxon>Eukaryota</taxon>
        <taxon>Fungi</taxon>
        <taxon>Dikarya</taxon>
        <taxon>Basidiomycota</taxon>
        <taxon>Agaricomycotina</taxon>
        <taxon>Agaricomycetes</taxon>
        <taxon>Agaricomycetidae</taxon>
        <taxon>Agaricales</taxon>
        <taxon>Marasmiineae</taxon>
        <taxon>Mycenaceae</taxon>
        <taxon>Mycena</taxon>
    </lineage>
</organism>
<dbReference type="Proteomes" id="UP001218188">
    <property type="component" value="Unassembled WGS sequence"/>
</dbReference>
<comment type="caution">
    <text evidence="2">The sequence shown here is derived from an EMBL/GenBank/DDBJ whole genome shotgun (WGS) entry which is preliminary data.</text>
</comment>
<dbReference type="PANTHER" id="PTHR40465:SF1">
    <property type="entry name" value="DUF6534 DOMAIN-CONTAINING PROTEIN"/>
    <property type="match status" value="1"/>
</dbReference>
<feature type="transmembrane region" description="Helical" evidence="1">
    <location>
        <begin position="93"/>
        <end position="111"/>
    </location>
</feature>
<keyword evidence="1" id="KW-0472">Membrane</keyword>
<feature type="transmembrane region" description="Helical" evidence="1">
    <location>
        <begin position="69"/>
        <end position="87"/>
    </location>
</feature>
<name>A0AAD6XA83_9AGAR</name>
<keyword evidence="1" id="KW-0812">Transmembrane</keyword>
<keyword evidence="1" id="KW-1133">Transmembrane helix</keyword>
<dbReference type="EMBL" id="JARJCM010000034">
    <property type="protein sequence ID" value="KAJ7037854.1"/>
    <property type="molecule type" value="Genomic_DNA"/>
</dbReference>
<keyword evidence="3" id="KW-1185">Reference proteome</keyword>
<protein>
    <submittedName>
        <fullName evidence="2">Uncharacterized protein</fullName>
    </submittedName>
</protein>